<dbReference type="OrthoDB" id="8909676at2"/>
<feature type="modified residue" description="4-aspartylphosphate" evidence="2">
    <location>
        <position position="65"/>
    </location>
</feature>
<dbReference type="Pfam" id="PF00072">
    <property type="entry name" value="Response_reg"/>
    <property type="match status" value="1"/>
</dbReference>
<dbReference type="AlphaFoldDB" id="A0A3Q9BQZ4"/>
<dbReference type="RefSeq" id="WP_126127401.1">
    <property type="nucleotide sequence ID" value="NZ_CP034464.1"/>
</dbReference>
<dbReference type="PANTHER" id="PTHR44591">
    <property type="entry name" value="STRESS RESPONSE REGULATOR PROTEIN 1"/>
    <property type="match status" value="1"/>
</dbReference>
<feature type="domain" description="Response regulatory" evidence="3">
    <location>
        <begin position="13"/>
        <end position="135"/>
    </location>
</feature>
<dbReference type="KEGG" id="upv:EJN92_08360"/>
<evidence type="ECO:0000256" key="1">
    <source>
        <dbReference type="ARBA" id="ARBA00022553"/>
    </source>
</evidence>
<evidence type="ECO:0000256" key="2">
    <source>
        <dbReference type="PROSITE-ProRule" id="PRU00169"/>
    </source>
</evidence>
<protein>
    <submittedName>
        <fullName evidence="4">Response regulator</fullName>
    </submittedName>
</protein>
<dbReference type="Gene3D" id="3.40.50.2300">
    <property type="match status" value="1"/>
</dbReference>
<dbReference type="InterPro" id="IPR011006">
    <property type="entry name" value="CheY-like_superfamily"/>
</dbReference>
<evidence type="ECO:0000313" key="4">
    <source>
        <dbReference type="EMBL" id="AZP12019.1"/>
    </source>
</evidence>
<dbReference type="Proteomes" id="UP000275663">
    <property type="component" value="Chromosome"/>
</dbReference>
<keyword evidence="1 2" id="KW-0597">Phosphoprotein</keyword>
<evidence type="ECO:0000259" key="3">
    <source>
        <dbReference type="PROSITE" id="PS50110"/>
    </source>
</evidence>
<sequence>MKTTMQQQDIALKVMIIDDDEFQIEFVSELLSELGIDQIISASGGQSGLNIFDKTQKKPDLLICDIQMPDIDGFEFMRALGERNYQGGVILMSGQGAKVLYTASLVAQLSRQNFLGTIEKPMQKTDLEKAIAQLLNP</sequence>
<name>A0A3Q9BQZ4_9BURK</name>
<dbReference type="PROSITE" id="PS50110">
    <property type="entry name" value="RESPONSE_REGULATORY"/>
    <property type="match status" value="1"/>
</dbReference>
<accession>A0A3Q9BQZ4</accession>
<reference evidence="4 5" key="1">
    <citation type="journal article" date="2011" name="Int. J. Syst. Evol. Microbiol.">
        <title>Description of Undibacterium oligocarboniphilum sp. nov., isolated from purified water, and Undibacterium pigrum strain CCUG 49012 as the type strain of Undibacterium parvum sp. nov., and emended descriptions of the genus Undibacterium and the species Undibacterium pigrum.</title>
        <authorList>
            <person name="Eder W."/>
            <person name="Wanner G."/>
            <person name="Ludwig W."/>
            <person name="Busse H.J."/>
            <person name="Ziemke-Kageler F."/>
            <person name="Lang E."/>
        </authorList>
    </citation>
    <scope>NUCLEOTIDE SEQUENCE [LARGE SCALE GENOMIC DNA]</scope>
    <source>
        <strain evidence="4 5">DSM 23061</strain>
    </source>
</reference>
<organism evidence="4 5">
    <name type="scientific">Undibacterium parvum</name>
    <dbReference type="NCBI Taxonomy" id="401471"/>
    <lineage>
        <taxon>Bacteria</taxon>
        <taxon>Pseudomonadati</taxon>
        <taxon>Pseudomonadota</taxon>
        <taxon>Betaproteobacteria</taxon>
        <taxon>Burkholderiales</taxon>
        <taxon>Oxalobacteraceae</taxon>
        <taxon>Undibacterium</taxon>
    </lineage>
</organism>
<gene>
    <name evidence="4" type="ORF">EJN92_08360</name>
</gene>
<dbReference type="EMBL" id="CP034464">
    <property type="protein sequence ID" value="AZP12019.1"/>
    <property type="molecule type" value="Genomic_DNA"/>
</dbReference>
<dbReference type="PANTHER" id="PTHR44591:SF3">
    <property type="entry name" value="RESPONSE REGULATORY DOMAIN-CONTAINING PROTEIN"/>
    <property type="match status" value="1"/>
</dbReference>
<dbReference type="SMART" id="SM00448">
    <property type="entry name" value="REC"/>
    <property type="match status" value="1"/>
</dbReference>
<dbReference type="InterPro" id="IPR001789">
    <property type="entry name" value="Sig_transdc_resp-reg_receiver"/>
</dbReference>
<keyword evidence="5" id="KW-1185">Reference proteome</keyword>
<proteinExistence type="predicted"/>
<evidence type="ECO:0000313" key="5">
    <source>
        <dbReference type="Proteomes" id="UP000275663"/>
    </source>
</evidence>
<dbReference type="SUPFAM" id="SSF52172">
    <property type="entry name" value="CheY-like"/>
    <property type="match status" value="1"/>
</dbReference>
<dbReference type="InterPro" id="IPR050595">
    <property type="entry name" value="Bact_response_regulator"/>
</dbReference>
<dbReference type="GO" id="GO:0000160">
    <property type="term" value="P:phosphorelay signal transduction system"/>
    <property type="evidence" value="ECO:0007669"/>
    <property type="project" value="InterPro"/>
</dbReference>